<evidence type="ECO:0000256" key="2">
    <source>
        <dbReference type="ARBA" id="ARBA00012528"/>
    </source>
</evidence>
<evidence type="ECO:0000313" key="8">
    <source>
        <dbReference type="Proteomes" id="UP000267400"/>
    </source>
</evidence>
<feature type="region of interest" description="Disordered" evidence="5">
    <location>
        <begin position="1"/>
        <end position="20"/>
    </location>
</feature>
<dbReference type="PANTHER" id="PTHR45138">
    <property type="entry name" value="REGULATORY COMPONENTS OF SENSORY TRANSDUCTION SYSTEM"/>
    <property type="match status" value="1"/>
</dbReference>
<dbReference type="Gene3D" id="3.30.70.270">
    <property type="match status" value="1"/>
</dbReference>
<dbReference type="Pfam" id="PF00990">
    <property type="entry name" value="GGDEF"/>
    <property type="match status" value="1"/>
</dbReference>
<dbReference type="EMBL" id="RXNS01000016">
    <property type="protein sequence ID" value="RTR00503.1"/>
    <property type="molecule type" value="Genomic_DNA"/>
</dbReference>
<comment type="caution">
    <text evidence="7">The sequence shown here is derived from an EMBL/GenBank/DDBJ whole genome shotgun (WGS) entry which is preliminary data.</text>
</comment>
<dbReference type="PANTHER" id="PTHR45138:SF9">
    <property type="entry name" value="DIGUANYLATE CYCLASE DGCM-RELATED"/>
    <property type="match status" value="1"/>
</dbReference>
<sequence length="296" mass="33409">MALRQPQRAHCRTRRGVQGGLQLSLRHHGDAGRPVTPQDQALLDRVAALIDSAAYRGHPLHEALSQLYAHHLEQRERLERLISIADGFQQTAHEDLHATRHQLQRQLKRQRKLSRIADRYQALLRERNAALVDAATLDPLTGLANRRLLDEQLQRLAVDAHRHGRPFTLAMIDIDHFKRVNDHHGHAAGDRLLVALAKALGSELRAADHCARWGGEEFLVVLPATLLNQAEPMVARLCERLRALSVTFEGERLRLTASIGVAQHRLDDDIATTIQRADEALLEAKREGRDRWRCAG</sequence>
<dbReference type="CDD" id="cd01949">
    <property type="entry name" value="GGDEF"/>
    <property type="match status" value="1"/>
</dbReference>
<evidence type="ECO:0000259" key="6">
    <source>
        <dbReference type="PROSITE" id="PS50887"/>
    </source>
</evidence>
<evidence type="ECO:0000313" key="7">
    <source>
        <dbReference type="EMBL" id="RTR00503.1"/>
    </source>
</evidence>
<evidence type="ECO:0000256" key="5">
    <source>
        <dbReference type="SAM" id="MobiDB-lite"/>
    </source>
</evidence>
<dbReference type="FunFam" id="3.30.70.270:FF:000001">
    <property type="entry name" value="Diguanylate cyclase domain protein"/>
    <property type="match status" value="1"/>
</dbReference>
<accession>A0A3S0HQW7</accession>
<feature type="coiled-coil region" evidence="4">
    <location>
        <begin position="61"/>
        <end position="113"/>
    </location>
</feature>
<keyword evidence="4" id="KW-0175">Coiled coil</keyword>
<dbReference type="InterPro" id="IPR043128">
    <property type="entry name" value="Rev_trsase/Diguanyl_cyclase"/>
</dbReference>
<dbReference type="EC" id="2.7.7.65" evidence="2"/>
<dbReference type="PROSITE" id="PS50887">
    <property type="entry name" value="GGDEF"/>
    <property type="match status" value="1"/>
</dbReference>
<dbReference type="NCBIfam" id="TIGR00254">
    <property type="entry name" value="GGDEF"/>
    <property type="match status" value="1"/>
</dbReference>
<dbReference type="NCBIfam" id="NF038266">
    <property type="entry name" value="diguan_SiaD"/>
    <property type="match status" value="1"/>
</dbReference>
<protein>
    <recommendedName>
        <fullName evidence="2">diguanylate cyclase</fullName>
        <ecNumber evidence="2">2.7.7.65</ecNumber>
    </recommendedName>
</protein>
<reference evidence="7 8" key="1">
    <citation type="submission" date="2018-12" db="EMBL/GenBank/DDBJ databases">
        <authorList>
            <person name="Yu L."/>
        </authorList>
    </citation>
    <scope>NUCLEOTIDE SEQUENCE [LARGE SCALE GENOMIC DNA]</scope>
    <source>
        <strain evidence="7 8">11S</strain>
    </source>
</reference>
<dbReference type="InterPro" id="IPR050469">
    <property type="entry name" value="Diguanylate_Cyclase"/>
</dbReference>
<feature type="domain" description="GGDEF" evidence="6">
    <location>
        <begin position="165"/>
        <end position="296"/>
    </location>
</feature>
<evidence type="ECO:0000256" key="3">
    <source>
        <dbReference type="ARBA" id="ARBA00034247"/>
    </source>
</evidence>
<keyword evidence="8" id="KW-1185">Reference proteome</keyword>
<dbReference type="GO" id="GO:1902201">
    <property type="term" value="P:negative regulation of bacterial-type flagellum-dependent cell motility"/>
    <property type="evidence" value="ECO:0007669"/>
    <property type="project" value="TreeGrafter"/>
</dbReference>
<gene>
    <name evidence="7" type="ORF">EKG36_15990</name>
</gene>
<comment type="cofactor">
    <cofactor evidence="1">
        <name>Mg(2+)</name>
        <dbReference type="ChEBI" id="CHEBI:18420"/>
    </cofactor>
</comment>
<dbReference type="AlphaFoldDB" id="A0A3S0HQW7"/>
<organism evidence="7 8">
    <name type="scientific">Halomonas nitroreducens</name>
    <dbReference type="NCBI Taxonomy" id="447425"/>
    <lineage>
        <taxon>Bacteria</taxon>
        <taxon>Pseudomonadati</taxon>
        <taxon>Pseudomonadota</taxon>
        <taxon>Gammaproteobacteria</taxon>
        <taxon>Oceanospirillales</taxon>
        <taxon>Halomonadaceae</taxon>
        <taxon>Halomonas</taxon>
    </lineage>
</organism>
<dbReference type="GO" id="GO:0043709">
    <property type="term" value="P:cell adhesion involved in single-species biofilm formation"/>
    <property type="evidence" value="ECO:0007669"/>
    <property type="project" value="TreeGrafter"/>
</dbReference>
<evidence type="ECO:0000256" key="4">
    <source>
        <dbReference type="SAM" id="Coils"/>
    </source>
</evidence>
<evidence type="ECO:0000256" key="1">
    <source>
        <dbReference type="ARBA" id="ARBA00001946"/>
    </source>
</evidence>
<dbReference type="SUPFAM" id="SSF55073">
    <property type="entry name" value="Nucleotide cyclase"/>
    <property type="match status" value="1"/>
</dbReference>
<dbReference type="InterPro" id="IPR000160">
    <property type="entry name" value="GGDEF_dom"/>
</dbReference>
<dbReference type="GO" id="GO:0005886">
    <property type="term" value="C:plasma membrane"/>
    <property type="evidence" value="ECO:0007669"/>
    <property type="project" value="TreeGrafter"/>
</dbReference>
<dbReference type="Proteomes" id="UP000267400">
    <property type="component" value="Unassembled WGS sequence"/>
</dbReference>
<proteinExistence type="predicted"/>
<dbReference type="GO" id="GO:0052621">
    <property type="term" value="F:diguanylate cyclase activity"/>
    <property type="evidence" value="ECO:0007669"/>
    <property type="project" value="UniProtKB-EC"/>
</dbReference>
<dbReference type="OrthoDB" id="9812260at2"/>
<comment type="catalytic activity">
    <reaction evidence="3">
        <text>2 GTP = 3',3'-c-di-GMP + 2 diphosphate</text>
        <dbReference type="Rhea" id="RHEA:24898"/>
        <dbReference type="ChEBI" id="CHEBI:33019"/>
        <dbReference type="ChEBI" id="CHEBI:37565"/>
        <dbReference type="ChEBI" id="CHEBI:58805"/>
        <dbReference type="EC" id="2.7.7.65"/>
    </reaction>
</comment>
<dbReference type="SMART" id="SM00267">
    <property type="entry name" value="GGDEF"/>
    <property type="match status" value="1"/>
</dbReference>
<name>A0A3S0HQW7_9GAMM</name>
<dbReference type="InterPro" id="IPR029787">
    <property type="entry name" value="Nucleotide_cyclase"/>
</dbReference>